<dbReference type="PANTHER" id="PTHR10612">
    <property type="entry name" value="APOLIPOPROTEIN D"/>
    <property type="match status" value="1"/>
</dbReference>
<organism evidence="4 5">
    <name type="scientific">Methylophilus luteus</name>
    <dbReference type="NCBI Taxonomy" id="640108"/>
    <lineage>
        <taxon>Bacteria</taxon>
        <taxon>Pseudomonadati</taxon>
        <taxon>Pseudomonadota</taxon>
        <taxon>Betaproteobacteria</taxon>
        <taxon>Nitrosomonadales</taxon>
        <taxon>Methylophilaceae</taxon>
        <taxon>Methylophilus</taxon>
    </lineage>
</organism>
<accession>A0ABW3F186</accession>
<dbReference type="RefSeq" id="WP_379054552.1">
    <property type="nucleotide sequence ID" value="NZ_JBHTKB010000001.1"/>
</dbReference>
<dbReference type="CDD" id="cd19438">
    <property type="entry name" value="lipocalin_Blc-like"/>
    <property type="match status" value="1"/>
</dbReference>
<dbReference type="Proteomes" id="UP001597128">
    <property type="component" value="Unassembled WGS sequence"/>
</dbReference>
<dbReference type="PANTHER" id="PTHR10612:SF34">
    <property type="entry name" value="APOLIPOPROTEIN D"/>
    <property type="match status" value="1"/>
</dbReference>
<dbReference type="Gene3D" id="2.40.128.20">
    <property type="match status" value="1"/>
</dbReference>
<proteinExistence type="inferred from homology"/>
<evidence type="ECO:0000256" key="1">
    <source>
        <dbReference type="ARBA" id="ARBA00006889"/>
    </source>
</evidence>
<comment type="subunit">
    <text evidence="2">Homodimer.</text>
</comment>
<dbReference type="InterPro" id="IPR002446">
    <property type="entry name" value="Lipocalin_bac"/>
</dbReference>
<evidence type="ECO:0000313" key="5">
    <source>
        <dbReference type="Proteomes" id="UP001597128"/>
    </source>
</evidence>
<dbReference type="PIRSF" id="PIRSF036893">
    <property type="entry name" value="Lipocalin_ApoD"/>
    <property type="match status" value="1"/>
</dbReference>
<evidence type="ECO:0000259" key="3">
    <source>
        <dbReference type="Pfam" id="PF08212"/>
    </source>
</evidence>
<comment type="similarity">
    <text evidence="1 2">Belongs to the calycin superfamily. Lipocalin family.</text>
</comment>
<sequence>MPPQAEQAIVRSFNPELYLGKWYEIARLGNSFEKGLQQVTAHYSLQADGSIKVVNRGFDIQEKEWHEAVGTAQFVDAAQADGKRSGKLKVSFFRPFYGEYNILALDRETEPDRHEMGKADYRYAMVSSGRQYLWILSRTPQLDDAVKAQLVAQAKQMGFATEQLLFIRQVNQVEHKPG</sequence>
<dbReference type="InterPro" id="IPR047202">
    <property type="entry name" value="Lipocalin_Blc-like_dom"/>
</dbReference>
<feature type="domain" description="Lipocalin/cytosolic fatty-acid binding" evidence="3">
    <location>
        <begin position="18"/>
        <end position="167"/>
    </location>
</feature>
<keyword evidence="2" id="KW-0449">Lipoprotein</keyword>
<comment type="subcellular location">
    <subcellularLocation>
        <location evidence="2">Cell outer membrane</location>
    </subcellularLocation>
</comment>
<keyword evidence="2" id="KW-0998">Cell outer membrane</keyword>
<dbReference type="InterPro" id="IPR012674">
    <property type="entry name" value="Calycin"/>
</dbReference>
<comment type="caution">
    <text evidence="4">The sequence shown here is derived from an EMBL/GenBank/DDBJ whole genome shotgun (WGS) entry which is preliminary data.</text>
</comment>
<dbReference type="InterPro" id="IPR022271">
    <property type="entry name" value="Lipocalin_ApoD"/>
</dbReference>
<dbReference type="SUPFAM" id="SSF50814">
    <property type="entry name" value="Lipocalins"/>
    <property type="match status" value="1"/>
</dbReference>
<reference evidence="5" key="1">
    <citation type="journal article" date="2019" name="Int. J. Syst. Evol. Microbiol.">
        <title>The Global Catalogue of Microorganisms (GCM) 10K type strain sequencing project: providing services to taxonomists for standard genome sequencing and annotation.</title>
        <authorList>
            <consortium name="The Broad Institute Genomics Platform"/>
            <consortium name="The Broad Institute Genome Sequencing Center for Infectious Disease"/>
            <person name="Wu L."/>
            <person name="Ma J."/>
        </authorList>
    </citation>
    <scope>NUCLEOTIDE SEQUENCE [LARGE SCALE GENOMIC DNA]</scope>
    <source>
        <strain evidence="5">CCUG 58412</strain>
    </source>
</reference>
<protein>
    <recommendedName>
        <fullName evidence="2">Outer membrane lipoprotein Blc</fullName>
    </recommendedName>
</protein>
<keyword evidence="2" id="KW-0472">Membrane</keyword>
<dbReference type="PRINTS" id="PR01171">
    <property type="entry name" value="BCTLIPOCALIN"/>
</dbReference>
<evidence type="ECO:0000313" key="4">
    <source>
        <dbReference type="EMBL" id="MFD0912010.1"/>
    </source>
</evidence>
<comment type="function">
    <text evidence="2">Involved in the storage or transport of lipids necessary for membrane maintenance under stressful conditions. Displays a binding preference for lysophospholipids.</text>
</comment>
<keyword evidence="5" id="KW-1185">Reference proteome</keyword>
<dbReference type="Pfam" id="PF08212">
    <property type="entry name" value="Lipocalin_2"/>
    <property type="match status" value="1"/>
</dbReference>
<dbReference type="EMBL" id="JBHTKB010000001">
    <property type="protein sequence ID" value="MFD0912010.1"/>
    <property type="molecule type" value="Genomic_DNA"/>
</dbReference>
<keyword evidence="2" id="KW-0446">Lipid-binding</keyword>
<evidence type="ECO:0000256" key="2">
    <source>
        <dbReference type="PIRNR" id="PIRNR036893"/>
    </source>
</evidence>
<gene>
    <name evidence="4" type="ORF">ACFQ1Z_00490</name>
</gene>
<name>A0ABW3F186_9PROT</name>
<dbReference type="InterPro" id="IPR000566">
    <property type="entry name" value="Lipocln_cytosolic_FA-bd_dom"/>
</dbReference>